<dbReference type="EMBL" id="JAAGSC010000019">
    <property type="protein sequence ID" value="NDY94138.1"/>
    <property type="molecule type" value="Genomic_DNA"/>
</dbReference>
<protein>
    <submittedName>
        <fullName evidence="1">Uncharacterized protein</fullName>
    </submittedName>
</protein>
<sequence length="71" mass="7959">MRKDSWFVAVLVGAGLLLATMGALSSSPSNGEKSDFEGFDSLDEATVTENWKRYFPAQYEGWMRTSEMQET</sequence>
<gene>
    <name evidence="1" type="ORF">G3I74_00115</name>
</gene>
<accession>A0A845UUD9</accession>
<feature type="non-terminal residue" evidence="1">
    <location>
        <position position="71"/>
    </location>
</feature>
<dbReference type="Proteomes" id="UP000484885">
    <property type="component" value="Unassembled WGS sequence"/>
</dbReference>
<organism evidence="1 2">
    <name type="scientific">Wenzhouxiangella limi</name>
    <dbReference type="NCBI Taxonomy" id="2707351"/>
    <lineage>
        <taxon>Bacteria</taxon>
        <taxon>Pseudomonadati</taxon>
        <taxon>Pseudomonadota</taxon>
        <taxon>Gammaproteobacteria</taxon>
        <taxon>Chromatiales</taxon>
        <taxon>Wenzhouxiangellaceae</taxon>
        <taxon>Wenzhouxiangella</taxon>
    </lineage>
</organism>
<comment type="caution">
    <text evidence="1">The sequence shown here is derived from an EMBL/GenBank/DDBJ whole genome shotgun (WGS) entry which is preliminary data.</text>
</comment>
<evidence type="ECO:0000313" key="1">
    <source>
        <dbReference type="EMBL" id="NDY94138.1"/>
    </source>
</evidence>
<evidence type="ECO:0000313" key="2">
    <source>
        <dbReference type="Proteomes" id="UP000484885"/>
    </source>
</evidence>
<proteinExistence type="predicted"/>
<reference evidence="1 2" key="1">
    <citation type="submission" date="2020-02" db="EMBL/GenBank/DDBJ databases">
        <authorList>
            <person name="Zhang X.-Y."/>
        </authorList>
    </citation>
    <scope>NUCLEOTIDE SEQUENCE [LARGE SCALE GENOMIC DNA]</scope>
    <source>
        <strain evidence="1 2">C33</strain>
    </source>
</reference>
<dbReference type="AlphaFoldDB" id="A0A845UUD9"/>
<name>A0A845UUD9_9GAMM</name>
<keyword evidence="2" id="KW-1185">Reference proteome</keyword>
<dbReference type="RefSeq" id="WP_164208711.1">
    <property type="nucleotide sequence ID" value="NZ_JAAGSC010000019.1"/>
</dbReference>